<dbReference type="OrthoDB" id="3254729at2"/>
<feature type="domain" description="Cation efflux protein transmembrane" evidence="6">
    <location>
        <begin position="17"/>
        <end position="187"/>
    </location>
</feature>
<keyword evidence="2 5" id="KW-0812">Transmembrane</keyword>
<evidence type="ECO:0000259" key="6">
    <source>
        <dbReference type="Pfam" id="PF01545"/>
    </source>
</evidence>
<evidence type="ECO:0000256" key="3">
    <source>
        <dbReference type="ARBA" id="ARBA00022989"/>
    </source>
</evidence>
<proteinExistence type="predicted"/>
<evidence type="ECO:0000313" key="7">
    <source>
        <dbReference type="EMBL" id="PKF67870.1"/>
    </source>
</evidence>
<feature type="transmembrane region" description="Helical" evidence="5">
    <location>
        <begin position="21"/>
        <end position="42"/>
    </location>
</feature>
<evidence type="ECO:0000256" key="4">
    <source>
        <dbReference type="ARBA" id="ARBA00023136"/>
    </source>
</evidence>
<sequence>MLSSSSLDNKSRRTVAVVAGLNGAGFLLDMAMAFLIGSAALFADAADFLEDFLINVLVLSALGWAVSKRRRASYALAGLILIPGIAGFATAAWRIFSGQPPEPAALSVTALAAAAINLVCALLLARLRGSNSALVRGAWLAARNDVAANALILLAGLLTAWWWSAWPDAIAGVVIGLINLFAAKEVFEQARAEDPELEE</sequence>
<dbReference type="Gene3D" id="1.20.1510.10">
    <property type="entry name" value="Cation efflux protein transmembrane domain"/>
    <property type="match status" value="1"/>
</dbReference>
<dbReference type="SUPFAM" id="SSF161111">
    <property type="entry name" value="Cation efflux protein transmembrane domain-like"/>
    <property type="match status" value="1"/>
</dbReference>
<feature type="transmembrane region" description="Helical" evidence="5">
    <location>
        <begin position="74"/>
        <end position="93"/>
    </location>
</feature>
<protein>
    <submittedName>
        <fullName evidence="7">Cobalt transporter</fullName>
    </submittedName>
</protein>
<feature type="transmembrane region" description="Helical" evidence="5">
    <location>
        <begin position="105"/>
        <end position="125"/>
    </location>
</feature>
<feature type="transmembrane region" description="Helical" evidence="5">
    <location>
        <begin position="146"/>
        <end position="163"/>
    </location>
</feature>
<evidence type="ECO:0000256" key="1">
    <source>
        <dbReference type="ARBA" id="ARBA00004141"/>
    </source>
</evidence>
<comment type="caution">
    <text evidence="7">The sequence shown here is derived from an EMBL/GenBank/DDBJ whole genome shotgun (WGS) entry which is preliminary data.</text>
</comment>
<reference evidence="7 8" key="1">
    <citation type="submission" date="2017-12" db="EMBL/GenBank/DDBJ databases">
        <title>Corynebacterium mastitidis 16-1433 Genome.</title>
        <authorList>
            <person name="Gulvik C.A."/>
        </authorList>
    </citation>
    <scope>NUCLEOTIDE SEQUENCE [LARGE SCALE GENOMIC DNA]</scope>
    <source>
        <strain evidence="7 8">16-1433</strain>
    </source>
</reference>
<evidence type="ECO:0000313" key="8">
    <source>
        <dbReference type="Proteomes" id="UP000233249"/>
    </source>
</evidence>
<keyword evidence="3 5" id="KW-1133">Transmembrane helix</keyword>
<organism evidence="7 8">
    <name type="scientific">Corynebacterium mastitidis</name>
    <dbReference type="NCBI Taxonomy" id="161890"/>
    <lineage>
        <taxon>Bacteria</taxon>
        <taxon>Bacillati</taxon>
        <taxon>Actinomycetota</taxon>
        <taxon>Actinomycetes</taxon>
        <taxon>Mycobacteriales</taxon>
        <taxon>Corynebacteriaceae</taxon>
        <taxon>Corynebacterium</taxon>
    </lineage>
</organism>
<gene>
    <name evidence="7" type="ORF">CXB45_10000</name>
</gene>
<comment type="subcellular location">
    <subcellularLocation>
        <location evidence="1">Membrane</location>
        <topology evidence="1">Multi-pass membrane protein</topology>
    </subcellularLocation>
</comment>
<name>A0A2N0X596_9CORY</name>
<dbReference type="RefSeq" id="WP_101174292.1">
    <property type="nucleotide sequence ID" value="NZ_JAKRKB010000002.1"/>
</dbReference>
<dbReference type="InterPro" id="IPR027469">
    <property type="entry name" value="Cation_efflux_TMD_sf"/>
</dbReference>
<dbReference type="Pfam" id="PF01545">
    <property type="entry name" value="Cation_efflux"/>
    <property type="match status" value="1"/>
</dbReference>
<dbReference type="GO" id="GO:0016020">
    <property type="term" value="C:membrane"/>
    <property type="evidence" value="ECO:0007669"/>
    <property type="project" value="UniProtKB-SubCell"/>
</dbReference>
<accession>A0A2N0X596</accession>
<keyword evidence="4 5" id="KW-0472">Membrane</keyword>
<evidence type="ECO:0000256" key="5">
    <source>
        <dbReference type="SAM" id="Phobius"/>
    </source>
</evidence>
<dbReference type="STRING" id="1121365.GCA_000375365_01510"/>
<dbReference type="GO" id="GO:0008324">
    <property type="term" value="F:monoatomic cation transmembrane transporter activity"/>
    <property type="evidence" value="ECO:0007669"/>
    <property type="project" value="InterPro"/>
</dbReference>
<feature type="transmembrane region" description="Helical" evidence="5">
    <location>
        <begin position="48"/>
        <end position="67"/>
    </location>
</feature>
<dbReference type="AlphaFoldDB" id="A0A2N0X596"/>
<evidence type="ECO:0000256" key="2">
    <source>
        <dbReference type="ARBA" id="ARBA00022692"/>
    </source>
</evidence>
<dbReference type="InterPro" id="IPR058533">
    <property type="entry name" value="Cation_efflux_TM"/>
</dbReference>
<dbReference type="EMBL" id="PJAF01000037">
    <property type="protein sequence ID" value="PKF67870.1"/>
    <property type="molecule type" value="Genomic_DNA"/>
</dbReference>
<dbReference type="Proteomes" id="UP000233249">
    <property type="component" value="Unassembled WGS sequence"/>
</dbReference>